<proteinExistence type="inferred from homology"/>
<dbReference type="SUPFAM" id="SSF69304">
    <property type="entry name" value="Tricorn protease N-terminal domain"/>
    <property type="match status" value="1"/>
</dbReference>
<dbReference type="Proteomes" id="UP000468581">
    <property type="component" value="Unassembled WGS sequence"/>
</dbReference>
<dbReference type="Pfam" id="PF07676">
    <property type="entry name" value="PD40"/>
    <property type="match status" value="2"/>
</dbReference>
<sequence length="304" mass="33967">MEVNNMKLIKIVTSITLLLGLTVFGQKSSTSRASEYPIAFGSNGICITNLDGTSTVRLTNGDHGYPAWSPDGKKIAFYSYHDGKKTWSIHTVNIDGTNRKRLTHAKNKWDSTPSWSADGKKILFAREYKDPEGIWQYEIWIMNSDGSGEKQIKPLVGGNCSFTPDGRIVYSAEFRDKKSEIYIADVDGKNITALTNNGTNAWHPKISPDGKHIAFSSDRSGDREIYVMNIDGSNQKRLTNSIGSDGGPSWSPDSSQIMFQSKREKDENGERRSNLYIINKDGSSLRKITSQGGWQVAWFKTTKY</sequence>
<comment type="similarity">
    <text evidence="1">Belongs to the TolB family.</text>
</comment>
<keyword evidence="3" id="KW-1185">Reference proteome</keyword>
<evidence type="ECO:0000256" key="1">
    <source>
        <dbReference type="ARBA" id="ARBA00009820"/>
    </source>
</evidence>
<evidence type="ECO:0000313" key="3">
    <source>
        <dbReference type="Proteomes" id="UP000468581"/>
    </source>
</evidence>
<dbReference type="PANTHER" id="PTHR36842:SF1">
    <property type="entry name" value="PROTEIN TOLB"/>
    <property type="match status" value="1"/>
</dbReference>
<evidence type="ECO:0000313" key="2">
    <source>
        <dbReference type="EMBL" id="NER13521.1"/>
    </source>
</evidence>
<dbReference type="InterPro" id="IPR011659">
    <property type="entry name" value="WD40"/>
</dbReference>
<dbReference type="InterPro" id="IPR011042">
    <property type="entry name" value="6-blade_b-propeller_TolB-like"/>
</dbReference>
<name>A0A6P0UJG9_9FLAO</name>
<dbReference type="Pfam" id="PF26549">
    <property type="entry name" value="Tricorn_N"/>
    <property type="match status" value="1"/>
</dbReference>
<accession>A0A6P0UJG9</accession>
<protein>
    <submittedName>
        <fullName evidence="2">DUF5050 domain-containing protein</fullName>
    </submittedName>
</protein>
<organism evidence="2 3">
    <name type="scientific">Leptobacterium flavescens</name>
    <dbReference type="NCBI Taxonomy" id="472055"/>
    <lineage>
        <taxon>Bacteria</taxon>
        <taxon>Pseudomonadati</taxon>
        <taxon>Bacteroidota</taxon>
        <taxon>Flavobacteriia</taxon>
        <taxon>Flavobacteriales</taxon>
        <taxon>Flavobacteriaceae</taxon>
        <taxon>Leptobacterium</taxon>
    </lineage>
</organism>
<dbReference type="EMBL" id="JAABOO010000002">
    <property type="protein sequence ID" value="NER13521.1"/>
    <property type="molecule type" value="Genomic_DNA"/>
</dbReference>
<dbReference type="RefSeq" id="WP_163606558.1">
    <property type="nucleotide sequence ID" value="NZ_JAABOO010000002.1"/>
</dbReference>
<dbReference type="Gene3D" id="2.120.10.30">
    <property type="entry name" value="TolB, C-terminal domain"/>
    <property type="match status" value="1"/>
</dbReference>
<dbReference type="AlphaFoldDB" id="A0A6P0UJG9"/>
<reference evidence="2 3" key="1">
    <citation type="submission" date="2020-01" db="EMBL/GenBank/DDBJ databases">
        <title>Leptobacterium flavescens.</title>
        <authorList>
            <person name="Wang G."/>
        </authorList>
    </citation>
    <scope>NUCLEOTIDE SEQUENCE [LARGE SCALE GENOMIC DNA]</scope>
    <source>
        <strain evidence="2 3">KCTC 22160</strain>
    </source>
</reference>
<dbReference type="PANTHER" id="PTHR36842">
    <property type="entry name" value="PROTEIN TOLB HOMOLOG"/>
    <property type="match status" value="1"/>
</dbReference>
<gene>
    <name evidence="2" type="ORF">GWK08_08740</name>
</gene>
<comment type="caution">
    <text evidence="2">The sequence shown here is derived from an EMBL/GenBank/DDBJ whole genome shotgun (WGS) entry which is preliminary data.</text>
</comment>
<dbReference type="Gene3D" id="2.120.10.60">
    <property type="entry name" value="Tricorn protease N-terminal domain"/>
    <property type="match status" value="1"/>
</dbReference>